<dbReference type="CDD" id="cd00063">
    <property type="entry name" value="FN3"/>
    <property type="match status" value="12"/>
</dbReference>
<dbReference type="SUPFAM" id="SSF101898">
    <property type="entry name" value="NHL repeat"/>
    <property type="match status" value="1"/>
</dbReference>
<feature type="domain" description="Fibronectin type-III" evidence="2">
    <location>
        <begin position="1821"/>
        <end position="1916"/>
    </location>
</feature>
<evidence type="ECO:0000256" key="1">
    <source>
        <dbReference type="ARBA" id="ARBA00022737"/>
    </source>
</evidence>
<feature type="domain" description="Fibronectin type-III" evidence="2">
    <location>
        <begin position="2340"/>
        <end position="2436"/>
    </location>
</feature>
<dbReference type="PROSITE" id="PS50853">
    <property type="entry name" value="FN3"/>
    <property type="match status" value="17"/>
</dbReference>
<feature type="domain" description="Fibronectin type-III" evidence="2">
    <location>
        <begin position="2816"/>
        <end position="2910"/>
    </location>
</feature>
<feature type="domain" description="Fibronectin type-III" evidence="2">
    <location>
        <begin position="1119"/>
        <end position="1211"/>
    </location>
</feature>
<dbReference type="PANTHER" id="PTHR46708:SF2">
    <property type="entry name" value="FIBRONECTIN TYPE-III DOMAIN-CONTAINING PROTEIN"/>
    <property type="match status" value="1"/>
</dbReference>
<feature type="domain" description="Fibronectin type-III" evidence="2">
    <location>
        <begin position="2721"/>
        <end position="2814"/>
    </location>
</feature>
<dbReference type="InterPro" id="IPR013431">
    <property type="entry name" value="Delta_60_rpt"/>
</dbReference>
<feature type="domain" description="Fibronectin type-III" evidence="2">
    <location>
        <begin position="1020"/>
        <end position="1118"/>
    </location>
</feature>
<dbReference type="Proteomes" id="UP000811899">
    <property type="component" value="Unassembled WGS sequence"/>
</dbReference>
<feature type="domain" description="Fibronectin type-III" evidence="2">
    <location>
        <begin position="2437"/>
        <end position="2529"/>
    </location>
</feature>
<organism evidence="3 4">
    <name type="scientific">Geoanaerobacter pelophilus</name>
    <dbReference type="NCBI Taxonomy" id="60036"/>
    <lineage>
        <taxon>Bacteria</taxon>
        <taxon>Pseudomonadati</taxon>
        <taxon>Thermodesulfobacteriota</taxon>
        <taxon>Desulfuromonadia</taxon>
        <taxon>Geobacterales</taxon>
        <taxon>Geobacteraceae</taxon>
        <taxon>Geoanaerobacter</taxon>
    </lineage>
</organism>
<dbReference type="SUPFAM" id="SSF50998">
    <property type="entry name" value="Quinoprotein alcohol dehydrogenase-like"/>
    <property type="match status" value="1"/>
</dbReference>
<sequence>MFFPILISDDHSKARRKSPRLSIVNMMAALFILLLPFTAFGAGGDKLWQFADSLPGKQEARSSAVDSSGNVVVTGYQNLAGGVDDDYFTVKFKADGSGIAWRATYDRAHGSDQATSVVIDSENNVIVTGHSWNGTNYDIHTIKYSGATGNLLWQHTYNGAANGHDVGTSLAVDSLNNIYVGGYSQNSSGNEDYITLKYSATGPNPDGKPAWVVTAHGTAAGANKIASVATGGDGVAVTGQSWNGTAFNILTVKYDFNGSKLWERTYSTGAANPCSGAYVKMNPGGDVFITGAASNGLDLDIYTARYNGATGAIIWQRTFNGAFDDEPSGLAIGPEGNVYLTGYTWTMAAQNDFYTAKYDAGTGAVIWEKNFNSNNGNDDIASPTGIVIDPLGDLFVTGFTVADKNYDFQTIKYKKDNGTLLWNSRLNGAANLNDRPAGIGLSPSGEVMVAGWSDSGANSQDLLVVKYDPGLLDPPTSLTAQAATNSSANLSWVDNSGNEDGFSIERCANQGCTDFAEIATTAAGVTSHTDSGLTPGSYYSYRVRAVSGSSGYSHYSNVATALTVVVNFSAPAATFLYNGVANKDEFANAIAVGPDNNPVIAGQSNDYPAGYSSGDTSFDYLLIKLNRSGMNALWSDRYNDPTDASDIATCVAVDRNNSIVVSGYATLHNGTSSDVNSLYTMRYPASGPPALSADQYNGPIPGGATDDRAIAVAIASASDSSNNVVVVGYGKNAASNDDIYVIKYNPDGSRAWVATPFDGNQGDDFPTTVILATDGSVFVAGYSETGANTNIHRYFVSKYNGATGARIWTDLSSIVPGGDSRFNSLALDSAGDLYVTGFAINASGNKDFYTVKYSGTSATAQQLWTRQFDGSAHGDDEAVAVRIDPVDDAVVVSGTVFSGSEDRDLALVKYSFSGDPIWSKVYQRPTSDDVAKAMGIDSNGNIYLAGNTGNGLTTDSLTVKFDSLGNITAATVFNGAANSYDESTALVINSLDEVFVAGYSENASGSADALVYKILPDSSQPSVPASLSAVPGYANVALSWANVATAKDGFQVERKLGVCSATNSNVWVPLASVPAATLTYNDTGLNPGATYCYQVRTYLAAGGVSRWRGVQATTLVPATPAGVAATVVNTTKVNLSWSDNTSGETGFRIERCSGAACSDFTQVGTASANATSYADSSVCNGTSYLYRVLAYGSGWESSAGALASLVTTPTAAAPVLAAARISEVEIDLSWNDPNSDETAYLVERCSGVGCSNFEPVTTLAPNSTQFKNTGLSGNSSYSYRIKAYKTDSCSWETYSNTASATTDINPPSGLAASASSSTGINLSWTDNTVSETGFTVEKCVGSGCVIFNQLANTASNAVSYLDNSACAGETATYRVKATREAVTLSNGNGGCWTRRVPLTVSNFQPNFQMRLTVPYDSDMLGSFADLRFLDNNANLELPYWIEDKVDGTSATVWIKAGSNSSISMYFGNAVAQSSSNGPAVFEFFDEFTGASLDSAKWQATGAYSLSSGALRIDTGAVYSGSTIASTPQNRVFEMKSQWLGATALSSGLSIANAQSAQPNNAGSNSLISFVTDSGATANLLAYGANGATASYNIASGTQTSTISTGTALYNPFLSNGQNTRVPASGVWSPPGGGDITRIHVVSQSETNYDYFYVYNAAGTLLGTYNGTVNQWVDIAATSGLYTVFRTDGSVQSGVGGNVTEVVVSGISPVNALNSYRIVGYEFRNTSDISYFVKETNYSEVVRKSYTGTWNVPSYLWLGYLTGAAAGTTDGDDMLVDWVRVRKYAATEPVVAFGSKESASCFTFASPWEGAYSNSASATALTPTSPVLNATRANEGGINLSWSDNNSDRSGFRLWRCAGSGCSDFSQIGGTLTATSYSDSGLLPNTQYSYYLETFKTASCGWSRPSGQASATTTLLEPNGLTATANNSTQITISWVDRTGFETGFKVYRCLGSGCSDFSQIGTAAANATSYSDTTVAENSTYRYQIQATSSTLGWDSLPSAAVEKATPAAASPTLAAVNRVSEVQLQITWSDSNTDRTGFRLFRCIGSGCSDFSQVGGVLSTTSYSDAGLTPGTSYSYYVESFKTATNGWVKQSGRLSAVTTLLEPGSLAAAVAGTTQVNLSWTRTTGSETGFSVERCSGTGCSNFAQISVAAASSTGYSDNSVCSGLSYSYRVKAINSTVPWESGYSNVATTVTSAITNLLADSSFENSVSGWPTAVGTLTGTSIDTTTVFEGAKGLKLTATGAQLGRAQVVAVTPGRQYQLSGYLNTALTAGTAQCDVSGTGIDSPGIAIAYDSPNNNSGWLPLSETVQIPVGTTSVTIRCFANGTPQGTASFDAITFAPADFVLTATRANEKQINLTWLDSVVDETGYRIERCTGSSCSDFSQITTTGPNATSYSDGSVAANTTYTYRVRGYKTATCGWEGSSSTTSIATTTITAPGTLGATSPNTTTINLSWLDNTVSETGFKVERCSGAGCSDFVQLAVAAANATSYSDTSVASGTTYRYQVRATNGTLWDSDYSNIAGTTTASPTAPANLNAVRGSDETRMNLSWTDSTSDETGYKVERCSGEGCSSFVQIGSNLAANSASYNDTGLQGNTSYSYRVSAYKTATSSWSVSSMVSVTTTVAAPVVVAATATSTTSVNLTWTDTTGSESGFKIERCTGVGCSDFSQISLTAANATSYLDSSVAKETVYRYQVRATNATVPWDSGYSAIVTATTPKPLPPASLSAVRGTNETRMNLAWTDSTSDETGYKVERCAGVGCSDFAVVVSNLAANSASYIDTGLQGNTSYSYRVSAFKTATNSWSVGSEVTATTTLIAPASLAASAPNSQQVNLTWTDTSGSETGYKIERCTGTGCTFSGSEIATAAANATSYSDSTVTSGTTYQYRIRATNSSVPWDSGYSGTVVVTTPNQGTPSALATSFTGSKVTVTWTRNTVDETGFTIQRCTGSSCLDQDYSQIGQVGAGVTSYQDSTVCSNTTYSYRVSAYRTSYYTTPYSSAVSVTPAPSLPVLTVTRSSEAQLSLTWTDSNLDKNGFRVERCIGSGCSDFAVVADNLATTVLAYSDSGLFPNFTYNYRVRSFNNTASCGWELPSAAKSQVTTVSAPGSLTATAAGTGQINLAWSDTTATETGFRIERCSGSGCSIFGEIGSAAAGATSWSDTGLTPGTSHSYRVRATKATSYAWDSGYSNTASVSTQTAPAAPSGLTAQAVSSGLINLTWNDASTPDGYYIESCSGSGCASFSQIASVAVSPKSYANVGLTASTTYCYRVRGFKTGVWTTGYSATACATTLIDSPATLTATAMNSQMVRLTWTDGTADVNGFNLETQLWNGEWAVVASLGADATSYIDTVSIEPLKTYNYRIRSFAGAQYSGYSNLTAVTMPAYLPSDGTCVVADTSAPTITSTPVTTAVEGAAYSYQVTATAVGARTISYTLARRPSGMSITAAGLVSWTPQYNQSGNQNVTIRVIDSEGHLAEQHYAINVANLNRGPAISSTPVTTAVELHPYSYQVVATDLEGDNLAYSLATAPAGMNISAVGLVTWIPTTGQYGPNPVAIRVSDGTFTAEQNFSISVGHNQPPVISSAPVTGATDGAAYSYQVVASDADGDALTYSLVTAPAGMTISLNGLVNWTPTKAQADTGNHQVSVLVSDGSLTTAQEFTIVVAANHTPIILSTPPTTASEGAVYSYSVAANNPVVGDTLSYALQTAPAGMTISPAGVISWTPATGQGDTAVPVTVAVQAGGATATQSFTIAAPFIVAPATQRASVGTAYSLPVSANAVGRTGTIVYSLSAYPAGMTINTATGVISWTPTAGQTGSNSVTVKATIGAYTPALYATRTFTVAVPAITSPAVTIAAVGKPYSYGVTASDPAGGTFSYALTTAPTGMTINASTGGISWTPAANQGGNSAVTVVATVNGTAPVIAASQSFTVSVASITSSPVTTASVGVTYSYQVTATGTSLVYSLDSSPAGMSINTTTGLINWTPTAAGSTVVTVRVTSGGAAFVTQAFTITAHTPPAAPTGLLTNPSSIDTGCGGSVAVSLSWNPVAGPDGHSVQYAVILNGAQQAWQAGTGYIYNATGSQNWYVKTRDAVTLAESLFSLPGTLTDFQTCVSPSSCPLVYSWDGTRYSYETDLQGPAISQIKKGARYVNLYQPSYIVLGALAADENNKYRVKIWESLQESTLMDEAKLLAVDYPTGYEIVSSGAENTYYYAYVNPFKIYTVKDPVLPVSATDKYGTDILASVQQVDNSTAPMNPNDPDNSYTFDFGTIAHPEYAKLVIDGWQIINSKLFLSTQMIQPYIEVVDPNGAWVKVQSFGMPMGDLKTMVIDLGNKFLSADHRVRLHLGIKKAQVWVVDRVRLDDSAPVNVTVQELQPDSADLQLAGGDAIAEMNTLQHRIMVGDGSAPLNAGYYGYGNFTRLGEVRELLTQRDDKYVIMNYGDKMELAFPALPSPQPGNTRGFILKADLYYKDFKDYKYVEPLPFHGMSDYPYPATESYPTDDDHNQYRLQYNTRQVSAP</sequence>
<feature type="domain" description="Fibronectin type-III" evidence="2">
    <location>
        <begin position="3003"/>
        <end position="3097"/>
    </location>
</feature>
<keyword evidence="1" id="KW-0677">Repeat</keyword>
<dbReference type="SUPFAM" id="SSF49313">
    <property type="entry name" value="Cadherin-like"/>
    <property type="match status" value="7"/>
</dbReference>
<dbReference type="NCBIfam" id="TIGR02608">
    <property type="entry name" value="delta_60_rpt"/>
    <property type="match status" value="2"/>
</dbReference>
<dbReference type="GO" id="GO:0016020">
    <property type="term" value="C:membrane"/>
    <property type="evidence" value="ECO:0007669"/>
    <property type="project" value="InterPro"/>
</dbReference>
<dbReference type="InterPro" id="IPR036116">
    <property type="entry name" value="FN3_sf"/>
</dbReference>
<reference evidence="3 4" key="1">
    <citation type="submission" date="2021-05" db="EMBL/GenBank/DDBJ databases">
        <title>The draft genome of Geobacter pelophilus DSM 12255.</title>
        <authorList>
            <person name="Xu Z."/>
            <person name="Masuda Y."/>
            <person name="Itoh H."/>
            <person name="Senoo K."/>
        </authorList>
    </citation>
    <scope>NUCLEOTIDE SEQUENCE [LARGE SCALE GENOMIC DNA]</scope>
    <source>
        <strain evidence="3 4">DSM 12255</strain>
    </source>
</reference>
<dbReference type="InterPro" id="IPR018765">
    <property type="entry name" value="DUF2341"/>
</dbReference>
<keyword evidence="4" id="KW-1185">Reference proteome</keyword>
<evidence type="ECO:0000313" key="3">
    <source>
        <dbReference type="EMBL" id="MBT0664575.1"/>
    </source>
</evidence>
<feature type="domain" description="Fibronectin type-III" evidence="2">
    <location>
        <begin position="1213"/>
        <end position="1305"/>
    </location>
</feature>
<gene>
    <name evidence="3" type="ORF">KI809_09715</name>
</gene>
<dbReference type="Pfam" id="PF06739">
    <property type="entry name" value="SBBP"/>
    <property type="match status" value="1"/>
</dbReference>
<dbReference type="RefSeq" id="WP_214171336.1">
    <property type="nucleotide sequence ID" value="NZ_JAHCVJ010000003.1"/>
</dbReference>
<feature type="domain" description="Fibronectin type-III" evidence="2">
    <location>
        <begin position="2531"/>
        <end position="2626"/>
    </location>
</feature>
<feature type="domain" description="Fibronectin type-III" evidence="2">
    <location>
        <begin position="3290"/>
        <end position="3380"/>
    </location>
</feature>
<protein>
    <submittedName>
        <fullName evidence="3">DUF2341 domain-containing protein</fullName>
    </submittedName>
</protein>
<dbReference type="InterPro" id="IPR015919">
    <property type="entry name" value="Cadherin-like_sf"/>
</dbReference>
<name>A0AAW4L439_9BACT</name>
<evidence type="ECO:0000259" key="2">
    <source>
        <dbReference type="PROSITE" id="PS50853"/>
    </source>
</evidence>
<dbReference type="Gene3D" id="2.60.40.10">
    <property type="entry name" value="Immunoglobulins"/>
    <property type="match status" value="27"/>
</dbReference>
<dbReference type="InterPro" id="IPR050991">
    <property type="entry name" value="ECM_Regulatory_Proteins"/>
</dbReference>
<accession>A0AAW4L439</accession>
<feature type="domain" description="Fibronectin type-III" evidence="2">
    <location>
        <begin position="3101"/>
        <end position="3197"/>
    </location>
</feature>
<feature type="domain" description="Fibronectin type-III" evidence="2">
    <location>
        <begin position="2627"/>
        <end position="2719"/>
    </location>
</feature>
<proteinExistence type="predicted"/>
<comment type="caution">
    <text evidence="3">The sequence shown here is derived from an EMBL/GenBank/DDBJ whole genome shotgun (WGS) entry which is preliminary data.</text>
</comment>
<dbReference type="SMART" id="SM00060">
    <property type="entry name" value="FN3"/>
    <property type="match status" value="21"/>
</dbReference>
<dbReference type="Gene3D" id="2.60.120.260">
    <property type="entry name" value="Galactose-binding domain-like"/>
    <property type="match status" value="1"/>
</dbReference>
<dbReference type="Pfam" id="PF10102">
    <property type="entry name" value="DUF2341"/>
    <property type="match status" value="1"/>
</dbReference>
<dbReference type="InterPro" id="IPR003961">
    <property type="entry name" value="FN3_dom"/>
</dbReference>
<dbReference type="InterPro" id="IPR010620">
    <property type="entry name" value="SBBP_repeat"/>
</dbReference>
<feature type="domain" description="Fibronectin type-III" evidence="2">
    <location>
        <begin position="1917"/>
        <end position="2009"/>
    </location>
</feature>
<dbReference type="InterPro" id="IPR011047">
    <property type="entry name" value="Quinoprotein_ADH-like_sf"/>
</dbReference>
<dbReference type="Pfam" id="PF00041">
    <property type="entry name" value="fn3"/>
    <property type="match status" value="2"/>
</dbReference>
<evidence type="ECO:0000313" key="4">
    <source>
        <dbReference type="Proteomes" id="UP000811899"/>
    </source>
</evidence>
<dbReference type="PANTHER" id="PTHR46708">
    <property type="entry name" value="TENASCIN"/>
    <property type="match status" value="1"/>
</dbReference>
<dbReference type="EMBL" id="JAHCVJ010000003">
    <property type="protein sequence ID" value="MBT0664575.1"/>
    <property type="molecule type" value="Genomic_DNA"/>
</dbReference>
<feature type="domain" description="Fibronectin type-III" evidence="2">
    <location>
        <begin position="3198"/>
        <end position="3289"/>
    </location>
</feature>
<dbReference type="Pfam" id="PF05345">
    <property type="entry name" value="He_PIG"/>
    <property type="match status" value="7"/>
</dbReference>
<dbReference type="SUPFAM" id="SSF49265">
    <property type="entry name" value="Fibronectin type III"/>
    <property type="match status" value="11"/>
</dbReference>
<feature type="domain" description="Fibronectin type-III" evidence="2">
    <location>
        <begin position="474"/>
        <end position="566"/>
    </location>
</feature>
<dbReference type="InterPro" id="IPR013783">
    <property type="entry name" value="Ig-like_fold"/>
</dbReference>
<feature type="domain" description="Fibronectin type-III" evidence="2">
    <location>
        <begin position="2104"/>
        <end position="2198"/>
    </location>
</feature>
<dbReference type="GO" id="GO:0005509">
    <property type="term" value="F:calcium ion binding"/>
    <property type="evidence" value="ECO:0007669"/>
    <property type="project" value="InterPro"/>
</dbReference>